<evidence type="ECO:0000256" key="3">
    <source>
        <dbReference type="ARBA" id="ARBA00022490"/>
    </source>
</evidence>
<evidence type="ECO:0000256" key="10">
    <source>
        <dbReference type="ARBA" id="ARBA00057732"/>
    </source>
</evidence>
<name>A0A834Y6V9_APHGI</name>
<feature type="region of interest" description="Disordered" evidence="14">
    <location>
        <begin position="1"/>
        <end position="25"/>
    </location>
</feature>
<dbReference type="Gene3D" id="3.30.160.60">
    <property type="entry name" value="Classic Zinc Finger"/>
    <property type="match status" value="1"/>
</dbReference>
<dbReference type="AlphaFoldDB" id="A0A834Y6V9"/>
<evidence type="ECO:0000256" key="14">
    <source>
        <dbReference type="SAM" id="MobiDB-lite"/>
    </source>
</evidence>
<dbReference type="SMART" id="SM00451">
    <property type="entry name" value="ZnF_U1"/>
    <property type="match status" value="1"/>
</dbReference>
<sequence>MGNGKYARKKTVQSHGMKKGCKSKRKTKDLDEIDVDLEQKNVTKLINQPIDLDKPGAAQFYCLHCARYFINDRALTDHFRTKVHKRRLKALEQQPYSIAESERAASHGNWVVAGKRKIQTITPVSFKGRNIYQEFKDATAMQVEA</sequence>
<dbReference type="Pfam" id="PF12171">
    <property type="entry name" value="zf-C2H2_jaz"/>
    <property type="match status" value="1"/>
</dbReference>
<comment type="function">
    <text evidence="10">Involved in pre-60S ribosomal particles maturation by promoting the nuclear export of the 60S ribosome.</text>
</comment>
<reference evidence="16 17" key="1">
    <citation type="submission" date="2020-08" db="EMBL/GenBank/DDBJ databases">
        <title>Aphidius gifuensis genome sequencing and assembly.</title>
        <authorList>
            <person name="Du Z."/>
        </authorList>
    </citation>
    <scope>NUCLEOTIDE SEQUENCE [LARGE SCALE GENOMIC DNA]</scope>
    <source>
        <strain evidence="16">YNYX2018</strain>
        <tissue evidence="16">Adults</tissue>
    </source>
</reference>
<dbReference type="GO" id="GO:0042254">
    <property type="term" value="P:ribosome biogenesis"/>
    <property type="evidence" value="ECO:0007669"/>
    <property type="project" value="UniProtKB-KW"/>
</dbReference>
<dbReference type="GO" id="GO:0008270">
    <property type="term" value="F:zinc ion binding"/>
    <property type="evidence" value="ECO:0007669"/>
    <property type="project" value="UniProtKB-KW"/>
</dbReference>
<keyword evidence="5" id="KW-0479">Metal-binding</keyword>
<keyword evidence="7" id="KW-0862">Zinc</keyword>
<evidence type="ECO:0000256" key="8">
    <source>
        <dbReference type="ARBA" id="ARBA00023242"/>
    </source>
</evidence>
<evidence type="ECO:0000259" key="15">
    <source>
        <dbReference type="PROSITE" id="PS50157"/>
    </source>
</evidence>
<proteinExistence type="inferred from homology"/>
<keyword evidence="4" id="KW-0690">Ribosome biogenesis</keyword>
<dbReference type="InterPro" id="IPR003604">
    <property type="entry name" value="Matrin/U1-like-C_Znf_C2H2"/>
</dbReference>
<dbReference type="GO" id="GO:0043021">
    <property type="term" value="F:ribonucleoprotein complex binding"/>
    <property type="evidence" value="ECO:0007669"/>
    <property type="project" value="UniProtKB-ARBA"/>
</dbReference>
<dbReference type="PANTHER" id="PTHR46095">
    <property type="entry name" value="ZINC FINGER PROTEIN 593"/>
    <property type="match status" value="1"/>
</dbReference>
<dbReference type="InterPro" id="IPR036236">
    <property type="entry name" value="Znf_C2H2_sf"/>
</dbReference>
<comment type="subcellular location">
    <subcellularLocation>
        <location evidence="2">Cytoplasm</location>
    </subcellularLocation>
    <subcellularLocation>
        <location evidence="1">Nucleus</location>
    </subcellularLocation>
</comment>
<accession>A0A834Y6V9</accession>
<evidence type="ECO:0000256" key="6">
    <source>
        <dbReference type="ARBA" id="ARBA00022771"/>
    </source>
</evidence>
<evidence type="ECO:0000256" key="13">
    <source>
        <dbReference type="PROSITE-ProRule" id="PRU00042"/>
    </source>
</evidence>
<dbReference type="PROSITE" id="PS50157">
    <property type="entry name" value="ZINC_FINGER_C2H2_2"/>
    <property type="match status" value="1"/>
</dbReference>
<keyword evidence="17" id="KW-1185">Reference proteome</keyword>
<dbReference type="PANTHER" id="PTHR46095:SF1">
    <property type="entry name" value="ZINC FINGER PROTEIN 593"/>
    <property type="match status" value="1"/>
</dbReference>
<evidence type="ECO:0000256" key="9">
    <source>
        <dbReference type="ARBA" id="ARBA00038064"/>
    </source>
</evidence>
<dbReference type="PROSITE" id="PS00028">
    <property type="entry name" value="ZINC_FINGER_C2H2_1"/>
    <property type="match status" value="1"/>
</dbReference>
<dbReference type="InterPro" id="IPR022755">
    <property type="entry name" value="Znf_C2H2_jaz"/>
</dbReference>
<evidence type="ECO:0000256" key="1">
    <source>
        <dbReference type="ARBA" id="ARBA00004123"/>
    </source>
</evidence>
<dbReference type="Proteomes" id="UP000639338">
    <property type="component" value="Unassembled WGS sequence"/>
</dbReference>
<dbReference type="InterPro" id="IPR051879">
    <property type="entry name" value="C2H2-ZF_Maturation_Protein"/>
</dbReference>
<organism evidence="16 17">
    <name type="scientific">Aphidius gifuensis</name>
    <name type="common">Parasitoid wasp</name>
    <dbReference type="NCBI Taxonomy" id="684658"/>
    <lineage>
        <taxon>Eukaryota</taxon>
        <taxon>Metazoa</taxon>
        <taxon>Ecdysozoa</taxon>
        <taxon>Arthropoda</taxon>
        <taxon>Hexapoda</taxon>
        <taxon>Insecta</taxon>
        <taxon>Pterygota</taxon>
        <taxon>Neoptera</taxon>
        <taxon>Endopterygota</taxon>
        <taxon>Hymenoptera</taxon>
        <taxon>Apocrita</taxon>
        <taxon>Ichneumonoidea</taxon>
        <taxon>Braconidae</taxon>
        <taxon>Aphidiinae</taxon>
        <taxon>Aphidius</taxon>
    </lineage>
</organism>
<comment type="subunit">
    <text evidence="11">Associates with pre-60S ribosomal particles; released from the pre-60S particle very early in the cytoplasm.</text>
</comment>
<evidence type="ECO:0000256" key="11">
    <source>
        <dbReference type="ARBA" id="ARBA00065398"/>
    </source>
</evidence>
<comment type="similarity">
    <text evidence="9">Belongs to the ZNF593/BUD20 C2H2-type zinc-finger protein family.</text>
</comment>
<evidence type="ECO:0000256" key="4">
    <source>
        <dbReference type="ARBA" id="ARBA00022517"/>
    </source>
</evidence>
<evidence type="ECO:0000313" key="16">
    <source>
        <dbReference type="EMBL" id="KAF7998334.1"/>
    </source>
</evidence>
<keyword evidence="3" id="KW-0963">Cytoplasm</keyword>
<dbReference type="FunFam" id="3.30.160.60:FF:000299">
    <property type="entry name" value="Zinc finger protein 593"/>
    <property type="match status" value="1"/>
</dbReference>
<comment type="caution">
    <text evidence="16">The sequence shown here is derived from an EMBL/GenBank/DDBJ whole genome shotgun (WGS) entry which is preliminary data.</text>
</comment>
<dbReference type="EMBL" id="JACMRX010000001">
    <property type="protein sequence ID" value="KAF7998334.1"/>
    <property type="molecule type" value="Genomic_DNA"/>
</dbReference>
<dbReference type="InterPro" id="IPR013087">
    <property type="entry name" value="Znf_C2H2_type"/>
</dbReference>
<dbReference type="SUPFAM" id="SSF57667">
    <property type="entry name" value="beta-beta-alpha zinc fingers"/>
    <property type="match status" value="1"/>
</dbReference>
<evidence type="ECO:0000256" key="5">
    <source>
        <dbReference type="ARBA" id="ARBA00022723"/>
    </source>
</evidence>
<dbReference type="GO" id="GO:0005737">
    <property type="term" value="C:cytoplasm"/>
    <property type="evidence" value="ECO:0007669"/>
    <property type="project" value="UniProtKB-SubCell"/>
</dbReference>
<evidence type="ECO:0000256" key="7">
    <source>
        <dbReference type="ARBA" id="ARBA00022833"/>
    </source>
</evidence>
<protein>
    <recommendedName>
        <fullName evidence="12">Zinc finger protein 593 homolog</fullName>
    </recommendedName>
</protein>
<evidence type="ECO:0000313" key="17">
    <source>
        <dbReference type="Proteomes" id="UP000639338"/>
    </source>
</evidence>
<keyword evidence="6 13" id="KW-0863">Zinc-finger</keyword>
<dbReference type="OrthoDB" id="24683at2759"/>
<dbReference type="GO" id="GO:0005634">
    <property type="term" value="C:nucleus"/>
    <property type="evidence" value="ECO:0007669"/>
    <property type="project" value="UniProtKB-SubCell"/>
</dbReference>
<evidence type="ECO:0000256" key="12">
    <source>
        <dbReference type="ARBA" id="ARBA00068297"/>
    </source>
</evidence>
<dbReference type="GO" id="GO:0003676">
    <property type="term" value="F:nucleic acid binding"/>
    <property type="evidence" value="ECO:0007669"/>
    <property type="project" value="InterPro"/>
</dbReference>
<feature type="domain" description="C2H2-type" evidence="15">
    <location>
        <begin position="60"/>
        <end position="89"/>
    </location>
</feature>
<gene>
    <name evidence="16" type="ORF">HCN44_009732</name>
</gene>
<evidence type="ECO:0000256" key="2">
    <source>
        <dbReference type="ARBA" id="ARBA00004496"/>
    </source>
</evidence>
<keyword evidence="8" id="KW-0539">Nucleus</keyword>